<name>A0A1H6JEJ7_9ACTN</name>
<evidence type="ECO:0000256" key="2">
    <source>
        <dbReference type="ARBA" id="ARBA00022840"/>
    </source>
</evidence>
<dbReference type="CDD" id="cd03221">
    <property type="entry name" value="ABCF_EF-3"/>
    <property type="match status" value="2"/>
</dbReference>
<dbReference type="SUPFAM" id="SSF52540">
    <property type="entry name" value="P-loop containing nucleoside triphosphate hydrolases"/>
    <property type="match status" value="2"/>
</dbReference>
<sequence>MGILIGCEHVSHEWPGKTVLVDQTIGINEGQRIGIVGKNGDGKSTLLELVAKRIQPDSGDVTYRNGIEVGVLAQEDSLSDDESVEHAVVGDVPEYVWASDPRVRSIIDELLSDVDWRGAVGELSGGQRRRVDLARVLTGTWDVLLMDEPTNHLDVHAITWLANHLKRRWPSGHGALLVVTHDRWFLDEVCEHMWEVHDGQIDPFEGGYSAYIQQRVERERQAAVAEEKRQNTLRKELNWLAHGAKARSSKPKFRIDAAMELLAGDPPLRDTIELKRLAVSRLGKQVMEFKNVSVGYPGKNVVHDVNWLIGPGDRYGILGANGVGKSTLLKAMTGKLLPTKGYVKIGKSVKFGILSQHLDKLHEKDDWRVSELIASYKKYYMIDGKMQSAEQLLERLGFSRREFPTFIRDLSGGQRRRLSILCVLLDEPNVLILDEPGNDLDTDMLAVLEDLLDEWPGTLILVSHDRYLMERVTDDQFAIIDGEIRHVPGGTDEYLRLLNESIQKRNSTPETRGSMVASDDAPDSGDSGAKPTLSNSERRELKKRYDSVTRRIDKLSGKPDQLRAEMSAMDPSDYAGLLDQQKKIDDVLSEIDELENEWLELAERLGLD</sequence>
<evidence type="ECO:0000259" key="4">
    <source>
        <dbReference type="PROSITE" id="PS50893"/>
    </source>
</evidence>
<evidence type="ECO:0000256" key="1">
    <source>
        <dbReference type="ARBA" id="ARBA00022741"/>
    </source>
</evidence>
<reference evidence="5 6" key="1">
    <citation type="submission" date="2016-10" db="EMBL/GenBank/DDBJ databases">
        <authorList>
            <person name="Varghese N."/>
            <person name="Submissions S."/>
        </authorList>
    </citation>
    <scope>NUCLEOTIDE SEQUENCE [LARGE SCALE GENOMIC DNA]</scope>
    <source>
        <strain evidence="5 6">WCP15</strain>
    </source>
</reference>
<feature type="domain" description="ABC transporter" evidence="4">
    <location>
        <begin position="287"/>
        <end position="506"/>
    </location>
</feature>
<dbReference type="SMART" id="SM00382">
    <property type="entry name" value="AAA"/>
    <property type="match status" value="2"/>
</dbReference>
<keyword evidence="6" id="KW-1185">Reference proteome</keyword>
<dbReference type="InterPro" id="IPR027417">
    <property type="entry name" value="P-loop_NTPase"/>
</dbReference>
<dbReference type="PROSITE" id="PS50893">
    <property type="entry name" value="ABC_TRANSPORTER_2"/>
    <property type="match status" value="2"/>
</dbReference>
<dbReference type="PROSITE" id="PS00211">
    <property type="entry name" value="ABC_TRANSPORTER_1"/>
    <property type="match status" value="2"/>
</dbReference>
<dbReference type="RefSeq" id="WP_078687667.1">
    <property type="nucleotide sequence ID" value="NZ_FNWT01000007.1"/>
</dbReference>
<dbReference type="InterPro" id="IPR037118">
    <property type="entry name" value="Val-tRNA_synth_C_sf"/>
</dbReference>
<dbReference type="InterPro" id="IPR032781">
    <property type="entry name" value="ABC_tran_Xtn"/>
</dbReference>
<proteinExistence type="predicted"/>
<keyword evidence="2" id="KW-0067">ATP-binding</keyword>
<dbReference type="PANTHER" id="PTHR42855">
    <property type="entry name" value="ABC TRANSPORTER ATP-BINDING SUBUNIT"/>
    <property type="match status" value="1"/>
</dbReference>
<dbReference type="InterPro" id="IPR051309">
    <property type="entry name" value="ABCF_ATPase"/>
</dbReference>
<protein>
    <submittedName>
        <fullName evidence="5">ATPase components of ABC transporters with duplicated ATPase domains</fullName>
    </submittedName>
</protein>
<dbReference type="EMBL" id="FNWT01000007">
    <property type="protein sequence ID" value="SEH60694.1"/>
    <property type="molecule type" value="Genomic_DNA"/>
</dbReference>
<dbReference type="Pfam" id="PF00005">
    <property type="entry name" value="ABC_tran"/>
    <property type="match status" value="2"/>
</dbReference>
<keyword evidence="1" id="KW-0547">Nucleotide-binding</keyword>
<evidence type="ECO:0000313" key="6">
    <source>
        <dbReference type="Proteomes" id="UP000199135"/>
    </source>
</evidence>
<accession>A0A1H6JEJ7</accession>
<feature type="domain" description="ABC transporter" evidence="4">
    <location>
        <begin position="5"/>
        <end position="223"/>
    </location>
</feature>
<evidence type="ECO:0000256" key="3">
    <source>
        <dbReference type="SAM" id="MobiDB-lite"/>
    </source>
</evidence>
<feature type="region of interest" description="Disordered" evidence="3">
    <location>
        <begin position="505"/>
        <end position="541"/>
    </location>
</feature>
<organism evidence="5 6">
    <name type="scientific">Parafannyhessea umbonata</name>
    <dbReference type="NCBI Taxonomy" id="604330"/>
    <lineage>
        <taxon>Bacteria</taxon>
        <taxon>Bacillati</taxon>
        <taxon>Actinomycetota</taxon>
        <taxon>Coriobacteriia</taxon>
        <taxon>Coriobacteriales</taxon>
        <taxon>Atopobiaceae</taxon>
        <taxon>Parafannyhessea</taxon>
    </lineage>
</organism>
<dbReference type="Gene3D" id="1.10.287.380">
    <property type="entry name" value="Valyl-tRNA synthetase, C-terminal domain"/>
    <property type="match status" value="1"/>
</dbReference>
<dbReference type="Pfam" id="PF12848">
    <property type="entry name" value="ABC_tran_Xtn"/>
    <property type="match status" value="1"/>
</dbReference>
<dbReference type="Proteomes" id="UP000199135">
    <property type="component" value="Unassembled WGS sequence"/>
</dbReference>
<dbReference type="InterPro" id="IPR032524">
    <property type="entry name" value="ABC_tran_C"/>
</dbReference>
<dbReference type="InterPro" id="IPR003439">
    <property type="entry name" value="ABC_transporter-like_ATP-bd"/>
</dbReference>
<comment type="caution">
    <text evidence="5">The sequence shown here is derived from an EMBL/GenBank/DDBJ whole genome shotgun (WGS) entry which is preliminary data.</text>
</comment>
<dbReference type="InterPro" id="IPR017871">
    <property type="entry name" value="ABC_transporter-like_CS"/>
</dbReference>
<dbReference type="InterPro" id="IPR003593">
    <property type="entry name" value="AAA+_ATPase"/>
</dbReference>
<dbReference type="Pfam" id="PF16326">
    <property type="entry name" value="ABC_tran_CTD"/>
    <property type="match status" value="1"/>
</dbReference>
<dbReference type="Gene3D" id="3.40.50.300">
    <property type="entry name" value="P-loop containing nucleotide triphosphate hydrolases"/>
    <property type="match status" value="2"/>
</dbReference>
<evidence type="ECO:0000313" key="5">
    <source>
        <dbReference type="EMBL" id="SEH60694.1"/>
    </source>
</evidence>
<dbReference type="PANTHER" id="PTHR42855:SF1">
    <property type="entry name" value="ABC TRANSPORTER DOMAIN-CONTAINING PROTEIN"/>
    <property type="match status" value="1"/>
</dbReference>
<gene>
    <name evidence="5" type="ORF">SAMN05216447_10725</name>
</gene>